<evidence type="ECO:0008006" key="3">
    <source>
        <dbReference type="Google" id="ProtNLM"/>
    </source>
</evidence>
<name>A0ABP7M9N2_9GAMM</name>
<proteinExistence type="predicted"/>
<reference evidence="2" key="1">
    <citation type="journal article" date="2019" name="Int. J. Syst. Evol. Microbiol.">
        <title>The Global Catalogue of Microorganisms (GCM) 10K type strain sequencing project: providing services to taxonomists for standard genome sequencing and annotation.</title>
        <authorList>
            <consortium name="The Broad Institute Genomics Platform"/>
            <consortium name="The Broad Institute Genome Sequencing Center for Infectious Disease"/>
            <person name="Wu L."/>
            <person name="Ma J."/>
        </authorList>
    </citation>
    <scope>NUCLEOTIDE SEQUENCE [LARGE SCALE GENOMIC DNA]</scope>
    <source>
        <strain evidence="2">JCM 17551</strain>
    </source>
</reference>
<sequence length="182" mass="21134">MNELDAKDVLNRYMDGKDNVKPDVLEASFSDDGIVTFEINTPNISFPDEIVGNKRISEVMFGDFHELFGQVKSYYLDQNFSQLNECKVVDQHWLVSMREKASGNTRIGSGTYNWLFEQQNQTWVIKRVHIVIDHMVSFEENSGWLDRLQAELSDYPWAEKPTMMGLISSQPELSNILEYLKR</sequence>
<gene>
    <name evidence="1" type="ORF">GCM10022277_10720</name>
</gene>
<comment type="caution">
    <text evidence="1">The sequence shown here is derived from an EMBL/GenBank/DDBJ whole genome shotgun (WGS) entry which is preliminary data.</text>
</comment>
<protein>
    <recommendedName>
        <fullName evidence="3">SnoaL-like domain-containing protein</fullName>
    </recommendedName>
</protein>
<dbReference type="Proteomes" id="UP001501565">
    <property type="component" value="Unassembled WGS sequence"/>
</dbReference>
<organism evidence="1 2">
    <name type="scientific">Litoribacillus peritrichatus</name>
    <dbReference type="NCBI Taxonomy" id="718191"/>
    <lineage>
        <taxon>Bacteria</taxon>
        <taxon>Pseudomonadati</taxon>
        <taxon>Pseudomonadota</taxon>
        <taxon>Gammaproteobacteria</taxon>
        <taxon>Oceanospirillales</taxon>
        <taxon>Oceanospirillaceae</taxon>
        <taxon>Litoribacillus</taxon>
    </lineage>
</organism>
<evidence type="ECO:0000313" key="2">
    <source>
        <dbReference type="Proteomes" id="UP001501565"/>
    </source>
</evidence>
<accession>A0ABP7M9N2</accession>
<dbReference type="RefSeq" id="WP_344796242.1">
    <property type="nucleotide sequence ID" value="NZ_BAABBN010000004.1"/>
</dbReference>
<dbReference type="EMBL" id="BAABBN010000004">
    <property type="protein sequence ID" value="GAA3917548.1"/>
    <property type="molecule type" value="Genomic_DNA"/>
</dbReference>
<dbReference type="SUPFAM" id="SSF54427">
    <property type="entry name" value="NTF2-like"/>
    <property type="match status" value="1"/>
</dbReference>
<keyword evidence="2" id="KW-1185">Reference proteome</keyword>
<evidence type="ECO:0000313" key="1">
    <source>
        <dbReference type="EMBL" id="GAA3917548.1"/>
    </source>
</evidence>
<dbReference type="InterPro" id="IPR032710">
    <property type="entry name" value="NTF2-like_dom_sf"/>
</dbReference>
<dbReference type="Gene3D" id="3.10.450.50">
    <property type="match status" value="1"/>
</dbReference>